<gene>
    <name evidence="2" type="ORF">CLUG_01129</name>
</gene>
<proteinExistence type="predicted"/>
<dbReference type="KEGG" id="clu:CLUG_01129"/>
<dbReference type="GeneID" id="8499769"/>
<dbReference type="HOGENOM" id="CLU_1532382_0_0_1"/>
<dbReference type="InParanoid" id="C4XYV6"/>
<accession>C4XYV6</accession>
<evidence type="ECO:0000256" key="1">
    <source>
        <dbReference type="SAM" id="MobiDB-lite"/>
    </source>
</evidence>
<protein>
    <submittedName>
        <fullName evidence="2">Uncharacterized protein</fullName>
    </submittedName>
</protein>
<organism evidence="2 3">
    <name type="scientific">Clavispora lusitaniae (strain ATCC 42720)</name>
    <name type="common">Yeast</name>
    <name type="synonym">Candida lusitaniae</name>
    <dbReference type="NCBI Taxonomy" id="306902"/>
    <lineage>
        <taxon>Eukaryota</taxon>
        <taxon>Fungi</taxon>
        <taxon>Dikarya</taxon>
        <taxon>Ascomycota</taxon>
        <taxon>Saccharomycotina</taxon>
        <taxon>Pichiomycetes</taxon>
        <taxon>Metschnikowiaceae</taxon>
        <taxon>Clavispora</taxon>
    </lineage>
</organism>
<dbReference type="AlphaFoldDB" id="C4XYV6"/>
<evidence type="ECO:0000313" key="2">
    <source>
        <dbReference type="EMBL" id="EEQ37006.1"/>
    </source>
</evidence>
<dbReference type="Proteomes" id="UP000007703">
    <property type="component" value="Unassembled WGS sequence"/>
</dbReference>
<dbReference type="EMBL" id="CH408076">
    <property type="protein sequence ID" value="EEQ37006.1"/>
    <property type="molecule type" value="Genomic_DNA"/>
</dbReference>
<evidence type="ECO:0000313" key="3">
    <source>
        <dbReference type="Proteomes" id="UP000007703"/>
    </source>
</evidence>
<reference evidence="2 3" key="1">
    <citation type="journal article" date="2009" name="Nature">
        <title>Evolution of pathogenicity and sexual reproduction in eight Candida genomes.</title>
        <authorList>
            <person name="Butler G."/>
            <person name="Rasmussen M.D."/>
            <person name="Lin M.F."/>
            <person name="Santos M.A."/>
            <person name="Sakthikumar S."/>
            <person name="Munro C.A."/>
            <person name="Rheinbay E."/>
            <person name="Grabherr M."/>
            <person name="Forche A."/>
            <person name="Reedy J.L."/>
            <person name="Agrafioti I."/>
            <person name="Arnaud M.B."/>
            <person name="Bates S."/>
            <person name="Brown A.J."/>
            <person name="Brunke S."/>
            <person name="Costanzo M.C."/>
            <person name="Fitzpatrick D.A."/>
            <person name="de Groot P.W."/>
            <person name="Harris D."/>
            <person name="Hoyer L.L."/>
            <person name="Hube B."/>
            <person name="Klis F.M."/>
            <person name="Kodira C."/>
            <person name="Lennard N."/>
            <person name="Logue M.E."/>
            <person name="Martin R."/>
            <person name="Neiman A.M."/>
            <person name="Nikolaou E."/>
            <person name="Quail M.A."/>
            <person name="Quinn J."/>
            <person name="Santos M.C."/>
            <person name="Schmitzberger F.F."/>
            <person name="Sherlock G."/>
            <person name="Shah P."/>
            <person name="Silverstein K.A."/>
            <person name="Skrzypek M.S."/>
            <person name="Soll D."/>
            <person name="Staggs R."/>
            <person name="Stansfield I."/>
            <person name="Stumpf M.P."/>
            <person name="Sudbery P.E."/>
            <person name="Srikantha T."/>
            <person name="Zeng Q."/>
            <person name="Berman J."/>
            <person name="Berriman M."/>
            <person name="Heitman J."/>
            <person name="Gow N.A."/>
            <person name="Lorenz M.C."/>
            <person name="Birren B.W."/>
            <person name="Kellis M."/>
            <person name="Cuomo C.A."/>
        </authorList>
    </citation>
    <scope>NUCLEOTIDE SEQUENCE [LARGE SCALE GENOMIC DNA]</scope>
    <source>
        <strain evidence="2 3">ATCC 42720</strain>
    </source>
</reference>
<feature type="region of interest" description="Disordered" evidence="1">
    <location>
        <begin position="87"/>
        <end position="108"/>
    </location>
</feature>
<sequence length="175" mass="20216">MLQQSVDGSKYICTDHVSYVGCIHKNDFCKHHVDHLFSCKCFRVTYAFELLRALHLQCRMRGCHVRTLSTKTSLLCLYNQLAIMTSDQDGRSSGKRGPSTPLTPHNMQNKRIVYSKPDSCKFDSSRIIEPSPSQSSSQLQLVDAKYKMWLLEKLLSKQREMTKFLELEREYAMEG</sequence>
<dbReference type="VEuPathDB" id="FungiDB:CLUG_01129"/>
<name>C4XYV6_CLAL4</name>